<feature type="transmembrane region" description="Helical" evidence="1">
    <location>
        <begin position="159"/>
        <end position="180"/>
    </location>
</feature>
<evidence type="ECO:0000313" key="2">
    <source>
        <dbReference type="EMBL" id="RKG90235.1"/>
    </source>
</evidence>
<proteinExistence type="predicted"/>
<feature type="transmembrane region" description="Helical" evidence="1">
    <location>
        <begin position="430"/>
        <end position="451"/>
    </location>
</feature>
<dbReference type="AlphaFoldDB" id="A0A3A8J444"/>
<comment type="caution">
    <text evidence="2">The sequence shown here is derived from an EMBL/GenBank/DDBJ whole genome shotgun (WGS) entry which is preliminary data.</text>
</comment>
<gene>
    <name evidence="2" type="ORF">D7V88_11380</name>
</gene>
<feature type="transmembrane region" description="Helical" evidence="1">
    <location>
        <begin position="296"/>
        <end position="316"/>
    </location>
</feature>
<feature type="transmembrane region" description="Helical" evidence="1">
    <location>
        <begin position="457"/>
        <end position="475"/>
    </location>
</feature>
<name>A0A3A8J444_9BACT</name>
<feature type="transmembrane region" description="Helical" evidence="1">
    <location>
        <begin position="250"/>
        <end position="266"/>
    </location>
</feature>
<keyword evidence="1" id="KW-1133">Transmembrane helix</keyword>
<feature type="transmembrane region" description="Helical" evidence="1">
    <location>
        <begin position="399"/>
        <end position="418"/>
    </location>
</feature>
<dbReference type="RefSeq" id="WP_120540648.1">
    <property type="nucleotide sequence ID" value="NZ_RAVZ01000059.1"/>
</dbReference>
<keyword evidence="1" id="KW-0472">Membrane</keyword>
<feature type="transmembrane region" description="Helical" evidence="1">
    <location>
        <begin position="106"/>
        <end position="123"/>
    </location>
</feature>
<dbReference type="Proteomes" id="UP000268094">
    <property type="component" value="Unassembled WGS sequence"/>
</dbReference>
<dbReference type="OrthoDB" id="525565at2"/>
<accession>A0A3A8J444</accession>
<protein>
    <recommendedName>
        <fullName evidence="4">O-antigen ligase domain-containing protein</fullName>
    </recommendedName>
</protein>
<feature type="transmembrane region" description="Helical" evidence="1">
    <location>
        <begin position="129"/>
        <end position="147"/>
    </location>
</feature>
<feature type="transmembrane region" description="Helical" evidence="1">
    <location>
        <begin position="52"/>
        <end position="71"/>
    </location>
</feature>
<evidence type="ECO:0008006" key="4">
    <source>
        <dbReference type="Google" id="ProtNLM"/>
    </source>
</evidence>
<evidence type="ECO:0000256" key="1">
    <source>
        <dbReference type="SAM" id="Phobius"/>
    </source>
</evidence>
<dbReference type="EMBL" id="RAVZ01000059">
    <property type="protein sequence ID" value="RKG90235.1"/>
    <property type="molecule type" value="Genomic_DNA"/>
</dbReference>
<feature type="transmembrane region" description="Helical" evidence="1">
    <location>
        <begin position="77"/>
        <end position="94"/>
    </location>
</feature>
<evidence type="ECO:0000313" key="3">
    <source>
        <dbReference type="Proteomes" id="UP000268094"/>
    </source>
</evidence>
<reference evidence="3" key="1">
    <citation type="submission" date="2018-09" db="EMBL/GenBank/DDBJ databases">
        <authorList>
            <person name="Livingstone P.G."/>
            <person name="Whitworth D.E."/>
        </authorList>
    </citation>
    <scope>NUCLEOTIDE SEQUENCE [LARGE SCALE GENOMIC DNA]</scope>
    <source>
        <strain evidence="3">CA054A</strain>
    </source>
</reference>
<feature type="transmembrane region" description="Helical" evidence="1">
    <location>
        <begin position="272"/>
        <end position="289"/>
    </location>
</feature>
<keyword evidence="3" id="KW-1185">Reference proteome</keyword>
<sequence>MKAARPVSPGRPGLRGPGVLHQRYVRRAPEAAAGAVAASREAPTGFLGSGRVVVVFIALLFVCQLALLVEAMAPLRVVFRILAFGTSLALLVLAKGRHVKHPAKPFLLAYVGVTALNFFQPGTTSPLAAVAQVGIQASVFAPLFWASRLRIDETMFRRIVLMLFLFNMGSATLGVMQVYFPGRFQPALSSIIEGQGEGYIRSLQFETASGARVFRPMGLTDLPGGAATGAFYAVLLGGALLLSRQATWKRVLGVGGIGVGLVSLYLCQVRAAAVTLLVCMLAMGLVLMVAGRLMRLAVLGGVVGGLAVVAFGWAVAVGGDAVLARWSTLTASDPSQVYQGNRGHFLDDTFGERLPEYPLGAGLGRYGMANAYFGDNSDREHPPLWAEIQWTAWVYDGGLLAIVCYPLALLVTMVWGFRVAIRREEHAGEFWLWGSLLFAYDLGAVALTFSYPFFMSQMGMEFWLLNAAFFSAYWNRNATVHAHRR</sequence>
<feature type="transmembrane region" description="Helical" evidence="1">
    <location>
        <begin position="222"/>
        <end position="243"/>
    </location>
</feature>
<organism evidence="2 3">
    <name type="scientific">Corallococcus terminator</name>
    <dbReference type="NCBI Taxonomy" id="2316733"/>
    <lineage>
        <taxon>Bacteria</taxon>
        <taxon>Pseudomonadati</taxon>
        <taxon>Myxococcota</taxon>
        <taxon>Myxococcia</taxon>
        <taxon>Myxococcales</taxon>
        <taxon>Cystobacterineae</taxon>
        <taxon>Myxococcaceae</taxon>
        <taxon>Corallococcus</taxon>
    </lineage>
</organism>
<keyword evidence="1" id="KW-0812">Transmembrane</keyword>